<dbReference type="Pfam" id="PF14584">
    <property type="entry name" value="DUF4446"/>
    <property type="match status" value="1"/>
</dbReference>
<dbReference type="InterPro" id="IPR027981">
    <property type="entry name" value="DUF4446"/>
</dbReference>
<proteinExistence type="predicted"/>
<keyword evidence="2" id="KW-0812">Transmembrane</keyword>
<dbReference type="STRING" id="252246.SAMN05421799_103289"/>
<keyword evidence="4" id="KW-1185">Reference proteome</keyword>
<keyword evidence="2" id="KW-1133">Transmembrane helix</keyword>
<protein>
    <recommendedName>
        <fullName evidence="5">DUF4446 domain-containing protein</fullName>
    </recommendedName>
</protein>
<name>A0A1N7LNS4_9BACL</name>
<organism evidence="3 4">
    <name type="scientific">Alicyclobacillus vulcanalis</name>
    <dbReference type="NCBI Taxonomy" id="252246"/>
    <lineage>
        <taxon>Bacteria</taxon>
        <taxon>Bacillati</taxon>
        <taxon>Bacillota</taxon>
        <taxon>Bacilli</taxon>
        <taxon>Bacillales</taxon>
        <taxon>Alicyclobacillaceae</taxon>
        <taxon>Alicyclobacillus</taxon>
    </lineage>
</organism>
<dbReference type="AlphaFoldDB" id="A0A1N7LNS4"/>
<keyword evidence="1" id="KW-0175">Coiled coil</keyword>
<accession>A0A1N7LNS4</accession>
<keyword evidence="2" id="KW-0472">Membrane</keyword>
<evidence type="ECO:0008006" key="5">
    <source>
        <dbReference type="Google" id="ProtNLM"/>
    </source>
</evidence>
<dbReference type="EMBL" id="FTOO01000003">
    <property type="protein sequence ID" value="SIS75478.1"/>
    <property type="molecule type" value="Genomic_DNA"/>
</dbReference>
<dbReference type="Proteomes" id="UP000186156">
    <property type="component" value="Unassembled WGS sequence"/>
</dbReference>
<gene>
    <name evidence="3" type="ORF">SAMN05421799_103289</name>
</gene>
<evidence type="ECO:0000313" key="4">
    <source>
        <dbReference type="Proteomes" id="UP000186156"/>
    </source>
</evidence>
<evidence type="ECO:0000256" key="2">
    <source>
        <dbReference type="SAM" id="Phobius"/>
    </source>
</evidence>
<evidence type="ECO:0000256" key="1">
    <source>
        <dbReference type="SAM" id="Coils"/>
    </source>
</evidence>
<feature type="transmembrane region" description="Helical" evidence="2">
    <location>
        <begin position="12"/>
        <end position="34"/>
    </location>
</feature>
<evidence type="ECO:0000313" key="3">
    <source>
        <dbReference type="EMBL" id="SIS75478.1"/>
    </source>
</evidence>
<feature type="coiled-coil region" evidence="1">
    <location>
        <begin position="53"/>
        <end position="94"/>
    </location>
</feature>
<reference evidence="4" key="1">
    <citation type="submission" date="2017-01" db="EMBL/GenBank/DDBJ databases">
        <authorList>
            <person name="Varghese N."/>
            <person name="Submissions S."/>
        </authorList>
    </citation>
    <scope>NUCLEOTIDE SEQUENCE [LARGE SCALE GENOMIC DNA]</scope>
    <source>
        <strain evidence="4">DSM 16176</strain>
    </source>
</reference>
<sequence length="176" mass="19168">MAMGLSILQPYALDIALGSGFVSILCLIVAVAALSRSARLKRKFARLKEITSAADLEMVFEDTKDAVRKLEAKLREAEERLRELDEALQSKVSTPAILRYNAFAEVGSDLSYSVALVDGKGDGVVITSIYGREDSVTYGKPVQRGDSPYMLTEEERAVIEEALHGAPQTRSTAQIS</sequence>